<reference evidence="2" key="1">
    <citation type="submission" date="2017-03" db="EMBL/GenBank/DDBJ databases">
        <title>Genomes of endolithic fungi from Antarctica.</title>
        <authorList>
            <person name="Coleine C."/>
            <person name="Masonjones S."/>
            <person name="Stajich J.E."/>
        </authorList>
    </citation>
    <scope>NUCLEOTIDE SEQUENCE [LARGE SCALE GENOMIC DNA]</scope>
    <source>
        <strain evidence="2">CCFEE 5527</strain>
    </source>
</reference>
<gene>
    <name evidence="1" type="ORF">B0A48_15414</name>
</gene>
<dbReference type="EMBL" id="NAJO01000044">
    <property type="protein sequence ID" value="OQN98748.1"/>
    <property type="molecule type" value="Genomic_DNA"/>
</dbReference>
<accession>A0A1V8SHX8</accession>
<keyword evidence="2" id="KW-1185">Reference proteome</keyword>
<sequence length="174" mass="20111">MSAHLLQLPAELQAIILSDVVRADKSFRPLPVSANPRTPFSSHSGMLLASRTTHALYSDALWRHMLAPGTMFAIVIKDLEFSGIMKPVQLSLRINSENLIRLRRKLVQPNQLQLRYTYRDLEYNIRSHQDRKACVQSLFHRPEQCKSFEDEPCHYTSRLLEVAFGEECSTDQEW</sequence>
<name>A0A1V8SHX8_9PEZI</name>
<evidence type="ECO:0008006" key="3">
    <source>
        <dbReference type="Google" id="ProtNLM"/>
    </source>
</evidence>
<organism evidence="1 2">
    <name type="scientific">Cryoendolithus antarcticus</name>
    <dbReference type="NCBI Taxonomy" id="1507870"/>
    <lineage>
        <taxon>Eukaryota</taxon>
        <taxon>Fungi</taxon>
        <taxon>Dikarya</taxon>
        <taxon>Ascomycota</taxon>
        <taxon>Pezizomycotina</taxon>
        <taxon>Dothideomycetes</taxon>
        <taxon>Dothideomycetidae</taxon>
        <taxon>Cladosporiales</taxon>
        <taxon>Cladosporiaceae</taxon>
        <taxon>Cryoendolithus</taxon>
    </lineage>
</organism>
<proteinExistence type="predicted"/>
<comment type="caution">
    <text evidence="1">The sequence shown here is derived from an EMBL/GenBank/DDBJ whole genome shotgun (WGS) entry which is preliminary data.</text>
</comment>
<dbReference type="Proteomes" id="UP000192596">
    <property type="component" value="Unassembled WGS sequence"/>
</dbReference>
<protein>
    <recommendedName>
        <fullName evidence="3">F-box domain-containing protein</fullName>
    </recommendedName>
</protein>
<evidence type="ECO:0000313" key="1">
    <source>
        <dbReference type="EMBL" id="OQN98748.1"/>
    </source>
</evidence>
<dbReference type="AlphaFoldDB" id="A0A1V8SHX8"/>
<dbReference type="InParanoid" id="A0A1V8SHX8"/>
<evidence type="ECO:0000313" key="2">
    <source>
        <dbReference type="Proteomes" id="UP000192596"/>
    </source>
</evidence>